<dbReference type="OrthoDB" id="4203302at2759"/>
<dbReference type="GO" id="GO:0016787">
    <property type="term" value="F:hydrolase activity"/>
    <property type="evidence" value="ECO:0007669"/>
    <property type="project" value="UniProtKB-KW"/>
</dbReference>
<dbReference type="InterPro" id="IPR002925">
    <property type="entry name" value="Dienelactn_hydro"/>
</dbReference>
<dbReference type="SUPFAM" id="SSF53474">
    <property type="entry name" value="alpha/beta-Hydrolases"/>
    <property type="match status" value="1"/>
</dbReference>
<organism evidence="2 3">
    <name type="scientific">Ascosphaera apis ARSEF 7405</name>
    <dbReference type="NCBI Taxonomy" id="392613"/>
    <lineage>
        <taxon>Eukaryota</taxon>
        <taxon>Fungi</taxon>
        <taxon>Dikarya</taxon>
        <taxon>Ascomycota</taxon>
        <taxon>Pezizomycotina</taxon>
        <taxon>Eurotiomycetes</taxon>
        <taxon>Eurotiomycetidae</taxon>
        <taxon>Onygenales</taxon>
        <taxon>Ascosphaeraceae</taxon>
        <taxon>Ascosphaera</taxon>
    </lineage>
</organism>
<dbReference type="EMBL" id="AZGZ01000044">
    <property type="protein sequence ID" value="KZZ86891.1"/>
    <property type="molecule type" value="Genomic_DNA"/>
</dbReference>
<evidence type="ECO:0000259" key="1">
    <source>
        <dbReference type="Pfam" id="PF01738"/>
    </source>
</evidence>
<comment type="caution">
    <text evidence="2">The sequence shown here is derived from an EMBL/GenBank/DDBJ whole genome shotgun (WGS) entry which is preliminary data.</text>
</comment>
<evidence type="ECO:0000313" key="2">
    <source>
        <dbReference type="EMBL" id="KZZ86891.1"/>
    </source>
</evidence>
<reference evidence="2 3" key="1">
    <citation type="journal article" date="2016" name="Genome Biol. Evol.">
        <title>Divergent and convergent evolution of fungal pathogenicity.</title>
        <authorList>
            <person name="Shang Y."/>
            <person name="Xiao G."/>
            <person name="Zheng P."/>
            <person name="Cen K."/>
            <person name="Zhan S."/>
            <person name="Wang C."/>
        </authorList>
    </citation>
    <scope>NUCLEOTIDE SEQUENCE [LARGE SCALE GENOMIC DNA]</scope>
    <source>
        <strain evidence="2 3">ARSEF 7405</strain>
    </source>
</reference>
<name>A0A167V156_9EURO</name>
<dbReference type="VEuPathDB" id="FungiDB:AAP_06155"/>
<dbReference type="Gene3D" id="3.40.50.1820">
    <property type="entry name" value="alpha/beta hydrolase"/>
    <property type="match status" value="1"/>
</dbReference>
<dbReference type="PANTHER" id="PTHR17630">
    <property type="entry name" value="DIENELACTONE HYDROLASE"/>
    <property type="match status" value="1"/>
</dbReference>
<accession>A0A167V156</accession>
<dbReference type="Proteomes" id="UP000242877">
    <property type="component" value="Unassembled WGS sequence"/>
</dbReference>
<keyword evidence="2" id="KW-0378">Hydrolase</keyword>
<protein>
    <submittedName>
        <fullName evidence="2">Dienelactone hydrolase</fullName>
    </submittedName>
</protein>
<dbReference type="InterPro" id="IPR029058">
    <property type="entry name" value="AB_hydrolase_fold"/>
</dbReference>
<dbReference type="PANTHER" id="PTHR17630:SF44">
    <property type="entry name" value="PROTEIN AIM2"/>
    <property type="match status" value="1"/>
</dbReference>
<gene>
    <name evidence="2" type="ORF">AAP_06155</name>
</gene>
<feature type="domain" description="Dienelactone hydrolase" evidence="1">
    <location>
        <begin position="33"/>
        <end position="254"/>
    </location>
</feature>
<evidence type="ECO:0000313" key="3">
    <source>
        <dbReference type="Proteomes" id="UP000242877"/>
    </source>
</evidence>
<sequence>MADQTGKHTKCCYTGFKHEGEAQGELTTFAGYDAYVTYPENRSTERAVVFLSDVMGHKFVNSQLLADEWAKRGYFVVMPDLFQGDVIQFNDIQTIDFPKWYSGGYNEKNIPHTPEVVDPIVRDVIRELKEKYGVKKIGGTGHCFGAKYVCRFLADPENGFQVGYFVHPGSLDYEEVEGVKGPISIGSAEKDPSFPVEKVHRVQEILLKKGLPFQINFYQGVGHGFSTKGDPNDKVARWAKENTFEQAVSFFNAFL</sequence>
<dbReference type="Pfam" id="PF01738">
    <property type="entry name" value="DLH"/>
    <property type="match status" value="1"/>
</dbReference>
<dbReference type="AlphaFoldDB" id="A0A167V156"/>
<keyword evidence="3" id="KW-1185">Reference proteome</keyword>
<proteinExistence type="predicted"/>